<name>A0A917KSN0_9ACTN</name>
<dbReference type="AlphaFoldDB" id="A0A917KSN0"/>
<dbReference type="EMBL" id="BMMU01000005">
    <property type="protein sequence ID" value="GGJ24554.1"/>
    <property type="molecule type" value="Genomic_DNA"/>
</dbReference>
<feature type="region of interest" description="Disordered" evidence="1">
    <location>
        <begin position="72"/>
        <end position="103"/>
    </location>
</feature>
<gene>
    <name evidence="2" type="ORF">GCM10012282_21310</name>
</gene>
<organism evidence="2 3">
    <name type="scientific">Streptomyces lacrimifluminis</name>
    <dbReference type="NCBI Taxonomy" id="1500077"/>
    <lineage>
        <taxon>Bacteria</taxon>
        <taxon>Bacillati</taxon>
        <taxon>Actinomycetota</taxon>
        <taxon>Actinomycetes</taxon>
        <taxon>Kitasatosporales</taxon>
        <taxon>Streptomycetaceae</taxon>
        <taxon>Streptomyces</taxon>
    </lineage>
</organism>
<evidence type="ECO:0000313" key="2">
    <source>
        <dbReference type="EMBL" id="GGJ24554.1"/>
    </source>
</evidence>
<dbReference type="Proteomes" id="UP000625682">
    <property type="component" value="Unassembled WGS sequence"/>
</dbReference>
<evidence type="ECO:0000256" key="1">
    <source>
        <dbReference type="SAM" id="MobiDB-lite"/>
    </source>
</evidence>
<reference evidence="2" key="2">
    <citation type="submission" date="2020-09" db="EMBL/GenBank/DDBJ databases">
        <authorList>
            <person name="Sun Q."/>
            <person name="Zhou Y."/>
        </authorList>
    </citation>
    <scope>NUCLEOTIDE SEQUENCE</scope>
    <source>
        <strain evidence="2">CGMCC 4.7272</strain>
    </source>
</reference>
<evidence type="ECO:0000313" key="3">
    <source>
        <dbReference type="Proteomes" id="UP000625682"/>
    </source>
</evidence>
<accession>A0A917KSN0</accession>
<comment type="caution">
    <text evidence="2">The sequence shown here is derived from an EMBL/GenBank/DDBJ whole genome shotgun (WGS) entry which is preliminary data.</text>
</comment>
<protein>
    <submittedName>
        <fullName evidence="2">Uncharacterized protein</fullName>
    </submittedName>
</protein>
<feature type="compositionally biased region" description="Basic and acidic residues" evidence="1">
    <location>
        <begin position="78"/>
        <end position="103"/>
    </location>
</feature>
<keyword evidence="3" id="KW-1185">Reference proteome</keyword>
<proteinExistence type="predicted"/>
<sequence length="103" mass="11531">MLHDPVDGGGVHDRTVHGGSVDVVKTHDFEAHGLLPSSGHPPEENYLVTYLVNYPHVTNIPYAKEIFRTSNYHPVNAGERKTPQETDRDQLCSKRDRRDNGGI</sequence>
<reference evidence="2" key="1">
    <citation type="journal article" date="2014" name="Int. J. Syst. Evol. Microbiol.">
        <title>Complete genome sequence of Corynebacterium casei LMG S-19264T (=DSM 44701T), isolated from a smear-ripened cheese.</title>
        <authorList>
            <consortium name="US DOE Joint Genome Institute (JGI-PGF)"/>
            <person name="Walter F."/>
            <person name="Albersmeier A."/>
            <person name="Kalinowski J."/>
            <person name="Ruckert C."/>
        </authorList>
    </citation>
    <scope>NUCLEOTIDE SEQUENCE</scope>
    <source>
        <strain evidence="2">CGMCC 4.7272</strain>
    </source>
</reference>